<dbReference type="Proteomes" id="UP000184608">
    <property type="component" value="Unassembled WGS sequence"/>
</dbReference>
<organism evidence="2 3">
    <name type="scientific">Vibrio aerogenes CECT 7868</name>
    <dbReference type="NCBI Taxonomy" id="1216006"/>
    <lineage>
        <taxon>Bacteria</taxon>
        <taxon>Pseudomonadati</taxon>
        <taxon>Pseudomonadota</taxon>
        <taxon>Gammaproteobacteria</taxon>
        <taxon>Vibrionales</taxon>
        <taxon>Vibrionaceae</taxon>
        <taxon>Vibrio</taxon>
    </lineage>
</organism>
<dbReference type="AlphaFoldDB" id="A0A1M5ZLQ5"/>
<keyword evidence="1" id="KW-1133">Transmembrane helix</keyword>
<proteinExistence type="predicted"/>
<dbReference type="EMBL" id="FQXZ01000032">
    <property type="protein sequence ID" value="SHI25285.1"/>
    <property type="molecule type" value="Genomic_DNA"/>
</dbReference>
<sequence length="35" mass="3789">MNVTTKFYLQKIALSVAGAIVAAYTIKYLKKGGLL</sequence>
<keyword evidence="3" id="KW-1185">Reference proteome</keyword>
<gene>
    <name evidence="2" type="ORF">VA7868_02924</name>
</gene>
<evidence type="ECO:0000313" key="2">
    <source>
        <dbReference type="EMBL" id="SHI25285.1"/>
    </source>
</evidence>
<accession>A0A1M5ZLQ5</accession>
<reference evidence="2 3" key="1">
    <citation type="submission" date="2016-11" db="EMBL/GenBank/DDBJ databases">
        <authorList>
            <person name="Jaros S."/>
            <person name="Januszkiewicz K."/>
            <person name="Wedrychowicz H."/>
        </authorList>
    </citation>
    <scope>NUCLEOTIDE SEQUENCE [LARGE SCALE GENOMIC DNA]</scope>
    <source>
        <strain evidence="2 3">CECT 7868</strain>
    </source>
</reference>
<keyword evidence="1" id="KW-0812">Transmembrane</keyword>
<evidence type="ECO:0000313" key="3">
    <source>
        <dbReference type="Proteomes" id="UP000184608"/>
    </source>
</evidence>
<feature type="transmembrane region" description="Helical" evidence="1">
    <location>
        <begin position="12"/>
        <end position="29"/>
    </location>
</feature>
<name>A0A1M5ZLQ5_9VIBR</name>
<evidence type="ECO:0000256" key="1">
    <source>
        <dbReference type="SAM" id="Phobius"/>
    </source>
</evidence>
<keyword evidence="1" id="KW-0472">Membrane</keyword>
<protein>
    <submittedName>
        <fullName evidence="2">Uncharacterized protein</fullName>
    </submittedName>
</protein>